<dbReference type="PANTHER" id="PTHR34960:SF1">
    <property type="entry name" value="EMB|CAB68146.1-RELATED"/>
    <property type="match status" value="1"/>
</dbReference>
<dbReference type="AlphaFoldDB" id="A0A7I4EEQ5"/>
<dbReference type="PANTHER" id="PTHR34960">
    <property type="entry name" value="EMB|CAB68146.1-RELATED"/>
    <property type="match status" value="1"/>
</dbReference>
<dbReference type="InterPro" id="IPR056682">
    <property type="entry name" value="DUF7780"/>
</dbReference>
<evidence type="ECO:0000313" key="4">
    <source>
        <dbReference type="Proteomes" id="UP000006727"/>
    </source>
</evidence>
<proteinExistence type="predicted"/>
<sequence length="117" mass="13124">MRLFLRTLHRSGASARTDGVVLFPRDYCGSKQVWEVFQEDEASFQRILALSDPETIANRRASDITNSTLIPFNSIVFKRAVEEQARSARVDLRWGTRLNDSQADGNEHRAGPAMAAS</sequence>
<dbReference type="Gramene" id="Pp3c6_3920V3.2">
    <property type="protein sequence ID" value="Pp3c6_3920V3.2"/>
    <property type="gene ID" value="Pp3c6_3920"/>
</dbReference>
<reference evidence="3" key="3">
    <citation type="submission" date="2020-12" db="UniProtKB">
        <authorList>
            <consortium name="EnsemblPlants"/>
        </authorList>
    </citation>
    <scope>IDENTIFICATION</scope>
</reference>
<dbReference type="Pfam" id="PF25002">
    <property type="entry name" value="DUF7780"/>
    <property type="match status" value="1"/>
</dbReference>
<reference evidence="3 4" key="2">
    <citation type="journal article" date="2018" name="Plant J.">
        <title>The Physcomitrella patens chromosome-scale assembly reveals moss genome structure and evolution.</title>
        <authorList>
            <person name="Lang D."/>
            <person name="Ullrich K.K."/>
            <person name="Murat F."/>
            <person name="Fuchs J."/>
            <person name="Jenkins J."/>
            <person name="Haas F.B."/>
            <person name="Piednoel M."/>
            <person name="Gundlach H."/>
            <person name="Van Bel M."/>
            <person name="Meyberg R."/>
            <person name="Vives C."/>
            <person name="Morata J."/>
            <person name="Symeonidi A."/>
            <person name="Hiss M."/>
            <person name="Muchero W."/>
            <person name="Kamisugi Y."/>
            <person name="Saleh O."/>
            <person name="Blanc G."/>
            <person name="Decker E.L."/>
            <person name="van Gessel N."/>
            <person name="Grimwood J."/>
            <person name="Hayes R.D."/>
            <person name="Graham S.W."/>
            <person name="Gunter L.E."/>
            <person name="McDaniel S.F."/>
            <person name="Hoernstein S.N.W."/>
            <person name="Larsson A."/>
            <person name="Li F.W."/>
            <person name="Perroud P.F."/>
            <person name="Phillips J."/>
            <person name="Ranjan P."/>
            <person name="Rokshar D.S."/>
            <person name="Rothfels C.J."/>
            <person name="Schneider L."/>
            <person name="Shu S."/>
            <person name="Stevenson D.W."/>
            <person name="Thummler F."/>
            <person name="Tillich M."/>
            <person name="Villarreal Aguilar J.C."/>
            <person name="Widiez T."/>
            <person name="Wong G.K."/>
            <person name="Wymore A."/>
            <person name="Zhang Y."/>
            <person name="Zimmer A.D."/>
            <person name="Quatrano R.S."/>
            <person name="Mayer K.F.X."/>
            <person name="Goodstein D."/>
            <person name="Casacuberta J.M."/>
            <person name="Vandepoele K."/>
            <person name="Reski R."/>
            <person name="Cuming A.C."/>
            <person name="Tuskan G.A."/>
            <person name="Maumus F."/>
            <person name="Salse J."/>
            <person name="Schmutz J."/>
            <person name="Rensing S.A."/>
        </authorList>
    </citation>
    <scope>NUCLEOTIDE SEQUENCE [LARGE SCALE GENOMIC DNA]</scope>
    <source>
        <strain evidence="3 4">cv. Gransden 2004</strain>
    </source>
</reference>
<accession>A0A7I4EEQ5</accession>
<protein>
    <recommendedName>
        <fullName evidence="2">DUF7780 domain-containing protein</fullName>
    </recommendedName>
</protein>
<evidence type="ECO:0000256" key="1">
    <source>
        <dbReference type="SAM" id="MobiDB-lite"/>
    </source>
</evidence>
<keyword evidence="4" id="KW-1185">Reference proteome</keyword>
<feature type="domain" description="DUF7780" evidence="2">
    <location>
        <begin position="1"/>
        <end position="106"/>
    </location>
</feature>
<dbReference type="EnsemblPlants" id="Pp3c6_3920V3.2">
    <property type="protein sequence ID" value="Pp3c6_3920V3.2"/>
    <property type="gene ID" value="Pp3c6_3920"/>
</dbReference>
<feature type="region of interest" description="Disordered" evidence="1">
    <location>
        <begin position="97"/>
        <end position="117"/>
    </location>
</feature>
<evidence type="ECO:0000259" key="2">
    <source>
        <dbReference type="Pfam" id="PF25002"/>
    </source>
</evidence>
<reference evidence="3 4" key="1">
    <citation type="journal article" date="2008" name="Science">
        <title>The Physcomitrella genome reveals evolutionary insights into the conquest of land by plants.</title>
        <authorList>
            <person name="Rensing S."/>
            <person name="Lang D."/>
            <person name="Zimmer A."/>
            <person name="Terry A."/>
            <person name="Salamov A."/>
            <person name="Shapiro H."/>
            <person name="Nishiyama T."/>
            <person name="Perroud P.-F."/>
            <person name="Lindquist E."/>
            <person name="Kamisugi Y."/>
            <person name="Tanahashi T."/>
            <person name="Sakakibara K."/>
            <person name="Fujita T."/>
            <person name="Oishi K."/>
            <person name="Shin-I T."/>
            <person name="Kuroki Y."/>
            <person name="Toyoda A."/>
            <person name="Suzuki Y."/>
            <person name="Hashimoto A."/>
            <person name="Yamaguchi K."/>
            <person name="Sugano A."/>
            <person name="Kohara Y."/>
            <person name="Fujiyama A."/>
            <person name="Anterola A."/>
            <person name="Aoki S."/>
            <person name="Ashton N."/>
            <person name="Barbazuk W.B."/>
            <person name="Barker E."/>
            <person name="Bennetzen J."/>
            <person name="Bezanilla M."/>
            <person name="Blankenship R."/>
            <person name="Cho S.H."/>
            <person name="Dutcher S."/>
            <person name="Estelle M."/>
            <person name="Fawcett J.A."/>
            <person name="Gundlach H."/>
            <person name="Hanada K."/>
            <person name="Heyl A."/>
            <person name="Hicks K.A."/>
            <person name="Hugh J."/>
            <person name="Lohr M."/>
            <person name="Mayer K."/>
            <person name="Melkozernov A."/>
            <person name="Murata T."/>
            <person name="Nelson D."/>
            <person name="Pils B."/>
            <person name="Prigge M."/>
            <person name="Reiss B."/>
            <person name="Renner T."/>
            <person name="Rombauts S."/>
            <person name="Rushton P."/>
            <person name="Sanderfoot A."/>
            <person name="Schween G."/>
            <person name="Shiu S.-H."/>
            <person name="Stueber K."/>
            <person name="Theodoulou F.L."/>
            <person name="Tu H."/>
            <person name="Van de Peer Y."/>
            <person name="Verrier P.J."/>
            <person name="Waters E."/>
            <person name="Wood A."/>
            <person name="Yang L."/>
            <person name="Cove D."/>
            <person name="Cuming A."/>
            <person name="Hasebe M."/>
            <person name="Lucas S."/>
            <person name="Mishler D.B."/>
            <person name="Reski R."/>
            <person name="Grigoriev I."/>
            <person name="Quatrano R.S."/>
            <person name="Boore J.L."/>
        </authorList>
    </citation>
    <scope>NUCLEOTIDE SEQUENCE [LARGE SCALE GENOMIC DNA]</scope>
    <source>
        <strain evidence="3 4">cv. Gransden 2004</strain>
    </source>
</reference>
<organism evidence="3 4">
    <name type="scientific">Physcomitrium patens</name>
    <name type="common">Spreading-leaved earth moss</name>
    <name type="synonym">Physcomitrella patens</name>
    <dbReference type="NCBI Taxonomy" id="3218"/>
    <lineage>
        <taxon>Eukaryota</taxon>
        <taxon>Viridiplantae</taxon>
        <taxon>Streptophyta</taxon>
        <taxon>Embryophyta</taxon>
        <taxon>Bryophyta</taxon>
        <taxon>Bryophytina</taxon>
        <taxon>Bryopsida</taxon>
        <taxon>Funariidae</taxon>
        <taxon>Funariales</taxon>
        <taxon>Funariaceae</taxon>
        <taxon>Physcomitrium</taxon>
    </lineage>
</organism>
<dbReference type="Proteomes" id="UP000006727">
    <property type="component" value="Chromosome 6"/>
</dbReference>
<dbReference type="EMBL" id="ABEU02000006">
    <property type="status" value="NOT_ANNOTATED_CDS"/>
    <property type="molecule type" value="Genomic_DNA"/>
</dbReference>
<evidence type="ECO:0000313" key="3">
    <source>
        <dbReference type="EnsemblPlants" id="Pp3c6_3920V3.2"/>
    </source>
</evidence>
<name>A0A7I4EEQ5_PHYPA</name>